<dbReference type="OrthoDB" id="414641at2759"/>
<dbReference type="SUPFAM" id="SSF52374">
    <property type="entry name" value="Nucleotidylyl transferase"/>
    <property type="match status" value="1"/>
</dbReference>
<gene>
    <name evidence="12" type="ORF">Rsub_09729</name>
</gene>
<dbReference type="Pfam" id="PF06574">
    <property type="entry name" value="FAD_syn"/>
    <property type="match status" value="1"/>
</dbReference>
<keyword evidence="4" id="KW-0288">FMN</keyword>
<dbReference type="GO" id="GO:0009231">
    <property type="term" value="P:riboflavin biosynthetic process"/>
    <property type="evidence" value="ECO:0007669"/>
    <property type="project" value="InterPro"/>
</dbReference>
<evidence type="ECO:0000256" key="10">
    <source>
        <dbReference type="SAM" id="MobiDB-lite"/>
    </source>
</evidence>
<evidence type="ECO:0000256" key="9">
    <source>
        <dbReference type="ARBA" id="ARBA00022840"/>
    </source>
</evidence>
<dbReference type="AlphaFoldDB" id="A0A2V0PCU4"/>
<proteinExistence type="predicted"/>
<evidence type="ECO:0000256" key="5">
    <source>
        <dbReference type="ARBA" id="ARBA00022679"/>
    </source>
</evidence>
<name>A0A2V0PCU4_9CHLO</name>
<evidence type="ECO:0000256" key="8">
    <source>
        <dbReference type="ARBA" id="ARBA00022827"/>
    </source>
</evidence>
<evidence type="ECO:0000256" key="6">
    <source>
        <dbReference type="ARBA" id="ARBA00022695"/>
    </source>
</evidence>
<keyword evidence="9" id="KW-0067">ATP-binding</keyword>
<dbReference type="GO" id="GO:0005524">
    <property type="term" value="F:ATP binding"/>
    <property type="evidence" value="ECO:0007669"/>
    <property type="project" value="UniProtKB-KW"/>
</dbReference>
<dbReference type="EC" id="2.7.7.2" evidence="2"/>
<dbReference type="Gene3D" id="3.40.50.620">
    <property type="entry name" value="HUPs"/>
    <property type="match status" value="1"/>
</dbReference>
<dbReference type="InterPro" id="IPR014729">
    <property type="entry name" value="Rossmann-like_a/b/a_fold"/>
</dbReference>
<feature type="region of interest" description="Disordered" evidence="10">
    <location>
        <begin position="244"/>
        <end position="294"/>
    </location>
</feature>
<protein>
    <recommendedName>
        <fullName evidence="2">FAD synthase</fullName>
        <ecNumber evidence="2">2.7.7.2</ecNumber>
    </recommendedName>
</protein>
<evidence type="ECO:0000259" key="11">
    <source>
        <dbReference type="Pfam" id="PF06574"/>
    </source>
</evidence>
<evidence type="ECO:0000313" key="12">
    <source>
        <dbReference type="EMBL" id="GBF97671.1"/>
    </source>
</evidence>
<dbReference type="UniPathway" id="UPA00277">
    <property type="reaction ID" value="UER00407"/>
</dbReference>
<evidence type="ECO:0000256" key="1">
    <source>
        <dbReference type="ARBA" id="ARBA00004726"/>
    </source>
</evidence>
<organism evidence="12 13">
    <name type="scientific">Raphidocelis subcapitata</name>
    <dbReference type="NCBI Taxonomy" id="307507"/>
    <lineage>
        <taxon>Eukaryota</taxon>
        <taxon>Viridiplantae</taxon>
        <taxon>Chlorophyta</taxon>
        <taxon>core chlorophytes</taxon>
        <taxon>Chlorophyceae</taxon>
        <taxon>CS clade</taxon>
        <taxon>Sphaeropleales</taxon>
        <taxon>Selenastraceae</taxon>
        <taxon>Raphidocelis</taxon>
    </lineage>
</organism>
<dbReference type="FunCoup" id="A0A2V0PCU4">
    <property type="interactions" value="277"/>
</dbReference>
<evidence type="ECO:0000313" key="13">
    <source>
        <dbReference type="Proteomes" id="UP000247498"/>
    </source>
</evidence>
<accession>A0A2V0PCU4</accession>
<dbReference type="InterPro" id="IPR015864">
    <property type="entry name" value="FAD_synthase"/>
</dbReference>
<dbReference type="EMBL" id="BDRX01000105">
    <property type="protein sequence ID" value="GBF97671.1"/>
    <property type="molecule type" value="Genomic_DNA"/>
</dbReference>
<keyword evidence="3" id="KW-0285">Flavoprotein</keyword>
<keyword evidence="13" id="KW-1185">Reference proteome</keyword>
<comment type="pathway">
    <text evidence="1">Cofactor biosynthesis; FAD biosynthesis; FAD from FMN: step 1/1.</text>
</comment>
<dbReference type="GO" id="GO:0006747">
    <property type="term" value="P:FAD biosynthetic process"/>
    <property type="evidence" value="ECO:0007669"/>
    <property type="project" value="UniProtKB-UniPathway"/>
</dbReference>
<keyword evidence="7" id="KW-0547">Nucleotide-binding</keyword>
<comment type="caution">
    <text evidence="12">The sequence shown here is derived from an EMBL/GenBank/DDBJ whole genome shotgun (WGS) entry which is preliminary data.</text>
</comment>
<dbReference type="GO" id="GO:0003919">
    <property type="term" value="F:FMN adenylyltransferase activity"/>
    <property type="evidence" value="ECO:0007669"/>
    <property type="project" value="UniProtKB-EC"/>
</dbReference>
<evidence type="ECO:0000256" key="4">
    <source>
        <dbReference type="ARBA" id="ARBA00022643"/>
    </source>
</evidence>
<dbReference type="InParanoid" id="A0A2V0PCU4"/>
<evidence type="ECO:0000256" key="2">
    <source>
        <dbReference type="ARBA" id="ARBA00012393"/>
    </source>
</evidence>
<reference evidence="12 13" key="1">
    <citation type="journal article" date="2018" name="Sci. Rep.">
        <title>Raphidocelis subcapitata (=Pseudokirchneriella subcapitata) provides an insight into genome evolution and environmental adaptations in the Sphaeropleales.</title>
        <authorList>
            <person name="Suzuki S."/>
            <person name="Yamaguchi H."/>
            <person name="Nakajima N."/>
            <person name="Kawachi M."/>
        </authorList>
    </citation>
    <scope>NUCLEOTIDE SEQUENCE [LARGE SCALE GENOMIC DNA]</scope>
    <source>
        <strain evidence="12 13">NIES-35</strain>
    </source>
</reference>
<dbReference type="STRING" id="307507.A0A2V0PCU4"/>
<dbReference type="Proteomes" id="UP000247498">
    <property type="component" value="Unassembled WGS sequence"/>
</dbReference>
<keyword evidence="8" id="KW-0274">FAD</keyword>
<sequence>MDSSGGGTPSPEGLVQRCAALDWRRPLPGHDGHPAARPVVALGKFDALHRGHMALAAAAASLGGSPLLLSFSGMAEVLGWPQRLPLVPPCDRSRVLNLWARELGLSPCSGKEQQPGPSAAADRAVRQRYIPFAAIRSLSPEAFVALLARDLGAAGVVAGVNYRFGYKAAGDVEALQRLAAEAGMPCRAVELVAACGAGSDGGGADAPVSSSRIRELLAAGSVGEVAALLGRPYRLVAAVKLGPGMGPQRRAEPGGSEASGSCDSGVGSGSFDGVGESSSSCGAPAGGVTSSMDGSESEAVPLLLRDGGAAALVAPEGLLNAAPGAGRYSAALMVHAGAGPADELLLLEAACDSQAAGEGDGSGCSAATCWPRPGVEVVLGRDGLLLPSAPLLRALAAAGEGASGGRALVVLDLERRLGGA</sequence>
<feature type="domain" description="FAD synthetase" evidence="11">
    <location>
        <begin position="134"/>
        <end position="192"/>
    </location>
</feature>
<keyword evidence="6" id="KW-0548">Nucleotidyltransferase</keyword>
<keyword evidence="5" id="KW-0808">Transferase</keyword>
<evidence type="ECO:0000256" key="3">
    <source>
        <dbReference type="ARBA" id="ARBA00022630"/>
    </source>
</evidence>
<evidence type="ECO:0000256" key="7">
    <source>
        <dbReference type="ARBA" id="ARBA00022741"/>
    </source>
</evidence>